<evidence type="ECO:0000313" key="1">
    <source>
        <dbReference type="EMBL" id="KAI0027625.1"/>
    </source>
</evidence>
<gene>
    <name evidence="1" type="ORF">K488DRAFT_60866</name>
</gene>
<reference evidence="1" key="2">
    <citation type="journal article" date="2022" name="New Phytol.">
        <title>Evolutionary transition to the ectomycorrhizal habit in the genomes of a hyperdiverse lineage of mushroom-forming fungi.</title>
        <authorList>
            <person name="Looney B."/>
            <person name="Miyauchi S."/>
            <person name="Morin E."/>
            <person name="Drula E."/>
            <person name="Courty P.E."/>
            <person name="Kohler A."/>
            <person name="Kuo A."/>
            <person name="LaButti K."/>
            <person name="Pangilinan J."/>
            <person name="Lipzen A."/>
            <person name="Riley R."/>
            <person name="Andreopoulos W."/>
            <person name="He G."/>
            <person name="Johnson J."/>
            <person name="Nolan M."/>
            <person name="Tritt A."/>
            <person name="Barry K.W."/>
            <person name="Grigoriev I.V."/>
            <person name="Nagy L.G."/>
            <person name="Hibbett D."/>
            <person name="Henrissat B."/>
            <person name="Matheny P.B."/>
            <person name="Labbe J."/>
            <person name="Martin F.M."/>
        </authorList>
    </citation>
    <scope>NUCLEOTIDE SEQUENCE</scope>
    <source>
        <strain evidence="1">EC-137</strain>
    </source>
</reference>
<keyword evidence="2" id="KW-1185">Reference proteome</keyword>
<proteinExistence type="predicted"/>
<dbReference type="EMBL" id="MU273867">
    <property type="protein sequence ID" value="KAI0027625.1"/>
    <property type="molecule type" value="Genomic_DNA"/>
</dbReference>
<dbReference type="Proteomes" id="UP000814128">
    <property type="component" value="Unassembled WGS sequence"/>
</dbReference>
<sequence length="376" mass="41499">MSGPSTPALFESLRIGTVQLQHRMVMAPMSRYRSTDAHVPTELGEEYYGQRAHTPGSLLITEGVYVADIAGGQPNAPGVWSDEQVEAWKRITDRVHGKGSFIYLQLWALGRAGYPDILAQRGFPYVSASSVPLSRHSVSPRPLTIPEIKEYVRLYAVAAHNAVNRAGFDGVEIHSANGYLIDQFLQTTSNARSDEYGGSVEGRTRFAREVIEAVVGAVGASHTGIRFSPWGTFQDMGMLDPIPTFSSIVSHIRDAYPEMAYIHVVEPDEEGKRVELGGGQQVIHSNDFIRKLWLPRPLICTNGFERDTAIKAAEMDGVLVGFARKYLANPDLVERFKSDLPLNTPDYPTFYSGGAKGYIDYPFTSDINQRGTASRL</sequence>
<protein>
    <submittedName>
        <fullName evidence="1">NADH:flavin oxidoreductase/NADH oxidase</fullName>
    </submittedName>
</protein>
<reference evidence="1" key="1">
    <citation type="submission" date="2021-02" db="EMBL/GenBank/DDBJ databases">
        <authorList>
            <consortium name="DOE Joint Genome Institute"/>
            <person name="Ahrendt S."/>
            <person name="Looney B.P."/>
            <person name="Miyauchi S."/>
            <person name="Morin E."/>
            <person name="Drula E."/>
            <person name="Courty P.E."/>
            <person name="Chicoki N."/>
            <person name="Fauchery L."/>
            <person name="Kohler A."/>
            <person name="Kuo A."/>
            <person name="Labutti K."/>
            <person name="Pangilinan J."/>
            <person name="Lipzen A."/>
            <person name="Riley R."/>
            <person name="Andreopoulos W."/>
            <person name="He G."/>
            <person name="Johnson J."/>
            <person name="Barry K.W."/>
            <person name="Grigoriev I.V."/>
            <person name="Nagy L."/>
            <person name="Hibbett D."/>
            <person name="Henrissat B."/>
            <person name="Matheny P.B."/>
            <person name="Labbe J."/>
            <person name="Martin F."/>
        </authorList>
    </citation>
    <scope>NUCLEOTIDE SEQUENCE</scope>
    <source>
        <strain evidence="1">EC-137</strain>
    </source>
</reference>
<organism evidence="1 2">
    <name type="scientific">Vararia minispora EC-137</name>
    <dbReference type="NCBI Taxonomy" id="1314806"/>
    <lineage>
        <taxon>Eukaryota</taxon>
        <taxon>Fungi</taxon>
        <taxon>Dikarya</taxon>
        <taxon>Basidiomycota</taxon>
        <taxon>Agaricomycotina</taxon>
        <taxon>Agaricomycetes</taxon>
        <taxon>Russulales</taxon>
        <taxon>Lachnocladiaceae</taxon>
        <taxon>Vararia</taxon>
    </lineage>
</organism>
<name>A0ACB8Q7Z6_9AGAM</name>
<comment type="caution">
    <text evidence="1">The sequence shown here is derived from an EMBL/GenBank/DDBJ whole genome shotgun (WGS) entry which is preliminary data.</text>
</comment>
<evidence type="ECO:0000313" key="2">
    <source>
        <dbReference type="Proteomes" id="UP000814128"/>
    </source>
</evidence>
<accession>A0ACB8Q7Z6</accession>